<dbReference type="HOGENOM" id="CLU_206169_0_0_1"/>
<protein>
    <submittedName>
        <fullName evidence="1">AlNc14C425G11552 protein</fullName>
    </submittedName>
</protein>
<sequence>MRKRDLRLIRPRSGIVLAQLTCDKQIWSLAHVLNPTESRCVPAINLHFRPIPAP</sequence>
<proteinExistence type="predicted"/>
<name>F0WZF0_9STRA</name>
<dbReference type="EMBL" id="FR824468">
    <property type="protein sequence ID" value="CCA26870.1"/>
    <property type="molecule type" value="Genomic_DNA"/>
</dbReference>
<evidence type="ECO:0000313" key="1">
    <source>
        <dbReference type="EMBL" id="CCA26870.1"/>
    </source>
</evidence>
<organism evidence="1">
    <name type="scientific">Albugo laibachii Nc14</name>
    <dbReference type="NCBI Taxonomy" id="890382"/>
    <lineage>
        <taxon>Eukaryota</taxon>
        <taxon>Sar</taxon>
        <taxon>Stramenopiles</taxon>
        <taxon>Oomycota</taxon>
        <taxon>Peronosporomycetes</taxon>
        <taxon>Albuginales</taxon>
        <taxon>Albuginaceae</taxon>
        <taxon>Albugo</taxon>
    </lineage>
</organism>
<gene>
    <name evidence="1" type="primary">AlNc14C425G11552</name>
    <name evidence="1" type="ORF">ALNC14_130140</name>
</gene>
<reference evidence="1" key="2">
    <citation type="submission" date="2011-02" db="EMBL/GenBank/DDBJ databases">
        <authorList>
            <person name="MacLean D."/>
        </authorList>
    </citation>
    <scope>NUCLEOTIDE SEQUENCE</scope>
</reference>
<accession>F0WZF0</accession>
<dbReference type="AlphaFoldDB" id="F0WZF0"/>
<reference evidence="1" key="1">
    <citation type="journal article" date="2011" name="PLoS Biol.">
        <title>Gene gain and loss during evolution of obligate parasitism in the white rust pathogen of Arabidopsis thaliana.</title>
        <authorList>
            <person name="Kemen E."/>
            <person name="Gardiner A."/>
            <person name="Schultz-Larsen T."/>
            <person name="Kemen A.C."/>
            <person name="Balmuth A.L."/>
            <person name="Robert-Seilaniantz A."/>
            <person name="Bailey K."/>
            <person name="Holub E."/>
            <person name="Studholme D.J."/>
            <person name="Maclean D."/>
            <person name="Jones J.D."/>
        </authorList>
    </citation>
    <scope>NUCLEOTIDE SEQUENCE</scope>
</reference>